<evidence type="ECO:0000313" key="13">
    <source>
        <dbReference type="EMBL" id="KAI7840595.1"/>
    </source>
</evidence>
<dbReference type="PANTHER" id="PTHR43616:SF5">
    <property type="entry name" value="GLYCEROL DEHYDROGENASE 1"/>
    <property type="match status" value="1"/>
</dbReference>
<reference evidence="13" key="1">
    <citation type="submission" date="2020-11" db="EMBL/GenBank/DDBJ databases">
        <title>Chlorella ohadii genome sequencing and assembly.</title>
        <authorList>
            <person name="Murik O."/>
            <person name="Treves H."/>
            <person name="Kedem I."/>
            <person name="Shotland Y."/>
            <person name="Kaplan A."/>
        </authorList>
    </citation>
    <scope>NUCLEOTIDE SEQUENCE</scope>
    <source>
        <strain evidence="13">1</strain>
    </source>
</reference>
<accession>A0AAD5DMM1</accession>
<keyword evidence="14" id="KW-1185">Reference proteome</keyword>
<protein>
    <recommendedName>
        <fullName evidence="12">Amino acid transporter transmembrane domain-containing protein</fullName>
    </recommendedName>
</protein>
<dbReference type="Pfam" id="PF01490">
    <property type="entry name" value="Aa_trans"/>
    <property type="match status" value="2"/>
</dbReference>
<dbReference type="NCBIfam" id="NF006941">
    <property type="entry name" value="PRK09423.1"/>
    <property type="match status" value="1"/>
</dbReference>
<evidence type="ECO:0000256" key="9">
    <source>
        <dbReference type="ARBA" id="ARBA00023136"/>
    </source>
</evidence>
<evidence type="ECO:0000256" key="5">
    <source>
        <dbReference type="ARBA" id="ARBA00022970"/>
    </source>
</evidence>
<evidence type="ECO:0000256" key="6">
    <source>
        <dbReference type="ARBA" id="ARBA00022989"/>
    </source>
</evidence>
<feature type="transmembrane region" description="Helical" evidence="11">
    <location>
        <begin position="349"/>
        <end position="370"/>
    </location>
</feature>
<dbReference type="Proteomes" id="UP001205105">
    <property type="component" value="Unassembled WGS sequence"/>
</dbReference>
<keyword evidence="6 11" id="KW-1133">Transmembrane helix</keyword>
<keyword evidence="8" id="KW-0520">NAD</keyword>
<proteinExistence type="inferred from homology"/>
<keyword evidence="5" id="KW-0029">Amino-acid transport</keyword>
<feature type="domain" description="Amino acid transporter transmembrane" evidence="12">
    <location>
        <begin position="324"/>
        <end position="531"/>
    </location>
</feature>
<dbReference type="PANTHER" id="PTHR43616">
    <property type="entry name" value="GLYCEROL DEHYDROGENASE"/>
    <property type="match status" value="1"/>
</dbReference>
<feature type="transmembrane region" description="Helical" evidence="11">
    <location>
        <begin position="668"/>
        <end position="689"/>
    </location>
</feature>
<feature type="region of interest" description="Disordered" evidence="10">
    <location>
        <begin position="560"/>
        <end position="591"/>
    </location>
</feature>
<dbReference type="InterPro" id="IPR018211">
    <property type="entry name" value="ADH_Fe_CS"/>
</dbReference>
<dbReference type="Gene3D" id="1.20.1090.10">
    <property type="entry name" value="Dehydroquinate synthase-like - alpha domain"/>
    <property type="match status" value="1"/>
</dbReference>
<dbReference type="GO" id="GO:0006865">
    <property type="term" value="P:amino acid transport"/>
    <property type="evidence" value="ECO:0007669"/>
    <property type="project" value="UniProtKB-KW"/>
</dbReference>
<evidence type="ECO:0000256" key="7">
    <source>
        <dbReference type="ARBA" id="ARBA00023002"/>
    </source>
</evidence>
<feature type="transmembrane region" description="Helical" evidence="11">
    <location>
        <begin position="621"/>
        <end position="648"/>
    </location>
</feature>
<evidence type="ECO:0000259" key="12">
    <source>
        <dbReference type="Pfam" id="PF01490"/>
    </source>
</evidence>
<dbReference type="GO" id="GO:0016020">
    <property type="term" value="C:membrane"/>
    <property type="evidence" value="ECO:0007669"/>
    <property type="project" value="UniProtKB-SubCell"/>
</dbReference>
<evidence type="ECO:0000313" key="14">
    <source>
        <dbReference type="Proteomes" id="UP001205105"/>
    </source>
</evidence>
<comment type="similarity">
    <text evidence="2">Belongs to the iron-containing alcohol dehydrogenase family.</text>
</comment>
<evidence type="ECO:0000256" key="11">
    <source>
        <dbReference type="SAM" id="Phobius"/>
    </source>
</evidence>
<dbReference type="GO" id="GO:0046872">
    <property type="term" value="F:metal ion binding"/>
    <property type="evidence" value="ECO:0007669"/>
    <property type="project" value="UniProtKB-KW"/>
</dbReference>
<dbReference type="SUPFAM" id="SSF56796">
    <property type="entry name" value="Dehydroquinate synthase-like"/>
    <property type="match status" value="1"/>
</dbReference>
<keyword evidence="7" id="KW-0560">Oxidoreductase</keyword>
<dbReference type="GO" id="GO:0005829">
    <property type="term" value="C:cytosol"/>
    <property type="evidence" value="ECO:0007669"/>
    <property type="project" value="TreeGrafter"/>
</dbReference>
<evidence type="ECO:0000256" key="3">
    <source>
        <dbReference type="ARBA" id="ARBA00022692"/>
    </source>
</evidence>
<keyword evidence="5" id="KW-0813">Transport</keyword>
<feature type="transmembrane region" description="Helical" evidence="11">
    <location>
        <begin position="710"/>
        <end position="731"/>
    </location>
</feature>
<feature type="transmembrane region" description="Helical" evidence="11">
    <location>
        <begin position="737"/>
        <end position="759"/>
    </location>
</feature>
<evidence type="ECO:0000256" key="1">
    <source>
        <dbReference type="ARBA" id="ARBA00004370"/>
    </source>
</evidence>
<organism evidence="13 14">
    <name type="scientific">Chlorella ohadii</name>
    <dbReference type="NCBI Taxonomy" id="2649997"/>
    <lineage>
        <taxon>Eukaryota</taxon>
        <taxon>Viridiplantae</taxon>
        <taxon>Chlorophyta</taxon>
        <taxon>core chlorophytes</taxon>
        <taxon>Trebouxiophyceae</taxon>
        <taxon>Chlorellales</taxon>
        <taxon>Chlorellaceae</taxon>
        <taxon>Chlorella clade</taxon>
        <taxon>Chlorella</taxon>
    </lineage>
</organism>
<feature type="domain" description="Amino acid transporter transmembrane" evidence="12">
    <location>
        <begin position="620"/>
        <end position="766"/>
    </location>
</feature>
<evidence type="ECO:0000256" key="4">
    <source>
        <dbReference type="ARBA" id="ARBA00022723"/>
    </source>
</evidence>
<comment type="caution">
    <text evidence="13">The sequence shown here is derived from an EMBL/GenBank/DDBJ whole genome shotgun (WGS) entry which is preliminary data.</text>
</comment>
<evidence type="ECO:0000256" key="10">
    <source>
        <dbReference type="SAM" id="MobiDB-lite"/>
    </source>
</evidence>
<dbReference type="Gene3D" id="3.40.50.1970">
    <property type="match status" value="1"/>
</dbReference>
<evidence type="ECO:0000256" key="2">
    <source>
        <dbReference type="ARBA" id="ARBA00007358"/>
    </source>
</evidence>
<keyword evidence="3 11" id="KW-0812">Transmembrane</keyword>
<dbReference type="AlphaFoldDB" id="A0AAD5DMM1"/>
<keyword evidence="4" id="KW-0479">Metal-binding</keyword>
<dbReference type="GO" id="GO:0016614">
    <property type="term" value="F:oxidoreductase activity, acting on CH-OH group of donors"/>
    <property type="evidence" value="ECO:0007669"/>
    <property type="project" value="InterPro"/>
</dbReference>
<name>A0AAD5DMM1_9CHLO</name>
<comment type="subcellular location">
    <subcellularLocation>
        <location evidence="1">Membrane</location>
    </subcellularLocation>
</comment>
<dbReference type="InterPro" id="IPR013057">
    <property type="entry name" value="AA_transpt_TM"/>
</dbReference>
<gene>
    <name evidence="13" type="ORF">COHA_005745</name>
</gene>
<dbReference type="InterPro" id="IPR016205">
    <property type="entry name" value="Glycerol_DH"/>
</dbReference>
<feature type="transmembrane region" description="Helical" evidence="11">
    <location>
        <begin position="463"/>
        <end position="480"/>
    </location>
</feature>
<dbReference type="EMBL" id="JADXDR010000078">
    <property type="protein sequence ID" value="KAI7840595.1"/>
    <property type="molecule type" value="Genomic_DNA"/>
</dbReference>
<dbReference type="PROSITE" id="PS00913">
    <property type="entry name" value="ADH_IRON_1"/>
    <property type="match status" value="1"/>
</dbReference>
<keyword evidence="9 11" id="KW-0472">Membrane</keyword>
<feature type="transmembrane region" description="Helical" evidence="11">
    <location>
        <begin position="835"/>
        <end position="858"/>
    </location>
</feature>
<evidence type="ECO:0000256" key="8">
    <source>
        <dbReference type="ARBA" id="ARBA00023027"/>
    </source>
</evidence>
<dbReference type="CDD" id="cd08170">
    <property type="entry name" value="GlyDH"/>
    <property type="match status" value="1"/>
</dbReference>
<feature type="transmembrane region" description="Helical" evidence="11">
    <location>
        <begin position="391"/>
        <end position="412"/>
    </location>
</feature>
<sequence length="862" mass="91461">MSAAVTAWVLFRGACCGMRPAEHALWPSASQRTHAFSLLASCLDTTCFVNCSTYHQVLDTAKAAADLLQLPVACCPTVASSDAPCSALSVVYTPDGVVDHIRYYKRHPNLILLDTSVIAAAPKRLLVAGIGDALATYFEGRATYESHSSNVLGGACTISGLALAKLCYETLLKDARAACAAAEAGVVTPALERIVEANTLLSGLGFESAGLCVAHSVHNGLTKAPGTHAMLHGEKVAFGTVTQLVLEGRPHEELDTVYKFCLSVGLPVTLGQIGVDASDTALLHACAEKAVLQGESCHNEPFKVTAEAVRDAMLAADALGRRYLAEAAIGAGVLSLPFAFRAAGWAGGLLLTAAVAAVEGFTMYVIARYAEWTGSKTYSDLVRKMLGRKAALSMSLGLLFYTYGAATAYMIILGDCFQPLLEGHFGQVWWTARRFVIPALSAATMLPLCFPRTLDAISGFSSITLYALIVVVGCIVTRSWQAVQSATYDWSLVRPFTSSLSFLDALPILAFGFQCHTNLAAVFYELEDEPDLFGSAANLAGLVGRAGAASPIAGAAAGSDAANGEQQAQQSQQAGQAQQAQQAGHAQQAQQAQQAQREERVVLLRNPPRRFVRPVQRTQKLLGMVQVLCASIGLTGVFYCLVGMFGYLEFPTTAMSNILLNYSDKDRLMALARVLVGIIQIVHYPVNHFPARNAIRDLLVQLTGRSFEGWRFNTAEVLAFYAATLVLSLLVSDLGQVFKLIGGSTGAFFIFMMPGAFLIQYAYNKHLHLREGAWEPLLADGDEEAEAGSSAAGTAAAGAIAAAAAAAAGAAPQHAQRAQRGARRPEEYHVLSSKLFWAGCVLQLAGLGLLALTIYTLLAPPI</sequence>